<feature type="compositionally biased region" description="Low complexity" evidence="2">
    <location>
        <begin position="951"/>
        <end position="962"/>
    </location>
</feature>
<dbReference type="GO" id="GO:0035035">
    <property type="term" value="F:histone acetyltransferase binding"/>
    <property type="evidence" value="ECO:0007669"/>
    <property type="project" value="TreeGrafter"/>
</dbReference>
<reference evidence="4 5" key="1">
    <citation type="journal article" date="2017" name="PLoS Biol.">
        <title>The sea cucumber genome provides insights into morphological evolution and visceral regeneration.</title>
        <authorList>
            <person name="Zhang X."/>
            <person name="Sun L."/>
            <person name="Yuan J."/>
            <person name="Sun Y."/>
            <person name="Gao Y."/>
            <person name="Zhang L."/>
            <person name="Li S."/>
            <person name="Dai H."/>
            <person name="Hamel J.F."/>
            <person name="Liu C."/>
            <person name="Yu Y."/>
            <person name="Liu S."/>
            <person name="Lin W."/>
            <person name="Guo K."/>
            <person name="Jin S."/>
            <person name="Xu P."/>
            <person name="Storey K.B."/>
            <person name="Huan P."/>
            <person name="Zhang T."/>
            <person name="Zhou Y."/>
            <person name="Zhang J."/>
            <person name="Lin C."/>
            <person name="Li X."/>
            <person name="Xing L."/>
            <person name="Huo D."/>
            <person name="Sun M."/>
            <person name="Wang L."/>
            <person name="Mercier A."/>
            <person name="Li F."/>
            <person name="Yang H."/>
            <person name="Xiang J."/>
        </authorList>
    </citation>
    <scope>NUCLEOTIDE SEQUENCE [LARGE SCALE GENOMIC DNA]</scope>
    <source>
        <strain evidence="4">Shaxun</strain>
        <tissue evidence="4">Muscle</tissue>
    </source>
</reference>
<dbReference type="SMART" id="SM01300">
    <property type="entry name" value="PEHE"/>
    <property type="match status" value="1"/>
</dbReference>
<gene>
    <name evidence="4" type="ORF">BSL78_07562</name>
</gene>
<protein>
    <submittedName>
        <fullName evidence="4">Putative KAT8 regulatory NSL complex subunit 1 isoform X1</fullName>
    </submittedName>
</protein>
<dbReference type="OrthoDB" id="6022640at2759"/>
<evidence type="ECO:0000313" key="4">
    <source>
        <dbReference type="EMBL" id="PIK55528.1"/>
    </source>
</evidence>
<evidence type="ECO:0000259" key="3">
    <source>
        <dbReference type="SMART" id="SM01300"/>
    </source>
</evidence>
<dbReference type="PANTHER" id="PTHR22443">
    <property type="entry name" value="NON-SPECIFIC LETHAL 1, ISOFORM M"/>
    <property type="match status" value="1"/>
</dbReference>
<dbReference type="STRING" id="307972.A0A2G8L5K6"/>
<feature type="compositionally biased region" description="Low complexity" evidence="2">
    <location>
        <begin position="770"/>
        <end position="785"/>
    </location>
</feature>
<feature type="region of interest" description="Disordered" evidence="2">
    <location>
        <begin position="1027"/>
        <end position="1115"/>
    </location>
</feature>
<dbReference type="PANTHER" id="PTHR22443:SF18">
    <property type="entry name" value="NON-SPECIFIC LETHAL 1, ISOFORM M"/>
    <property type="match status" value="1"/>
</dbReference>
<feature type="region of interest" description="Disordered" evidence="2">
    <location>
        <begin position="318"/>
        <end position="352"/>
    </location>
</feature>
<proteinExistence type="predicted"/>
<feature type="region of interest" description="Disordered" evidence="2">
    <location>
        <begin position="904"/>
        <end position="1015"/>
    </location>
</feature>
<keyword evidence="5" id="KW-1185">Reference proteome</keyword>
<accession>A0A2G8L5K6</accession>
<evidence type="ECO:0000313" key="5">
    <source>
        <dbReference type="Proteomes" id="UP000230750"/>
    </source>
</evidence>
<feature type="compositionally biased region" description="Acidic residues" evidence="2">
    <location>
        <begin position="1060"/>
        <end position="1077"/>
    </location>
</feature>
<feature type="domain" description="PEHE" evidence="3">
    <location>
        <begin position="836"/>
        <end position="982"/>
    </location>
</feature>
<dbReference type="Proteomes" id="UP000230750">
    <property type="component" value="Unassembled WGS sequence"/>
</dbReference>
<feature type="region of interest" description="Disordered" evidence="2">
    <location>
        <begin position="759"/>
        <end position="794"/>
    </location>
</feature>
<feature type="coiled-coil region" evidence="1">
    <location>
        <begin position="197"/>
        <end position="224"/>
    </location>
</feature>
<keyword evidence="1" id="KW-0175">Coiled coil</keyword>
<dbReference type="InterPro" id="IPR026180">
    <property type="entry name" value="NSL1"/>
</dbReference>
<feature type="compositionally biased region" description="Polar residues" evidence="2">
    <location>
        <begin position="924"/>
        <end position="947"/>
    </location>
</feature>
<evidence type="ECO:0000256" key="1">
    <source>
        <dbReference type="SAM" id="Coils"/>
    </source>
</evidence>
<feature type="region of interest" description="Disordered" evidence="2">
    <location>
        <begin position="854"/>
        <end position="875"/>
    </location>
</feature>
<evidence type="ECO:0000256" key="2">
    <source>
        <dbReference type="SAM" id="MobiDB-lite"/>
    </source>
</evidence>
<dbReference type="AlphaFoldDB" id="A0A2G8L5K6"/>
<organism evidence="4 5">
    <name type="scientific">Stichopus japonicus</name>
    <name type="common">Sea cucumber</name>
    <dbReference type="NCBI Taxonomy" id="307972"/>
    <lineage>
        <taxon>Eukaryota</taxon>
        <taxon>Metazoa</taxon>
        <taxon>Echinodermata</taxon>
        <taxon>Eleutherozoa</taxon>
        <taxon>Echinozoa</taxon>
        <taxon>Holothuroidea</taxon>
        <taxon>Aspidochirotacea</taxon>
        <taxon>Aspidochirotida</taxon>
        <taxon>Stichopodidae</taxon>
        <taxon>Apostichopus</taxon>
    </lineage>
</organism>
<comment type="caution">
    <text evidence="4">The sequence shown here is derived from an EMBL/GenBank/DDBJ whole genome shotgun (WGS) entry which is preliminary data.</text>
</comment>
<dbReference type="EMBL" id="MRZV01000212">
    <property type="protein sequence ID" value="PIK55528.1"/>
    <property type="molecule type" value="Genomic_DNA"/>
</dbReference>
<feature type="compositionally biased region" description="Basic and acidic residues" evidence="2">
    <location>
        <begin position="1106"/>
        <end position="1115"/>
    </location>
</feature>
<dbReference type="GO" id="GO:0044545">
    <property type="term" value="C:NSL complex"/>
    <property type="evidence" value="ECO:0007669"/>
    <property type="project" value="TreeGrafter"/>
</dbReference>
<dbReference type="InterPro" id="IPR029332">
    <property type="entry name" value="PEHE_dom"/>
</dbReference>
<feature type="compositionally biased region" description="Polar residues" evidence="2">
    <location>
        <begin position="714"/>
        <end position="729"/>
    </location>
</feature>
<name>A0A2G8L5K6_STIJA</name>
<feature type="region of interest" description="Disordered" evidence="2">
    <location>
        <begin position="711"/>
        <end position="732"/>
    </location>
</feature>
<sequence>MAAMAPALTDTAAQSANFKLPASPANPGFEGLFSASSPDLPEEHLLSGSKLLSDTVADQSALLDGVTSYEKIISANLPGIDFGSNGKHGLNGHSNGFYHLENLTQLMKGKDTSSVIELIKGLNGNHRTLEDSARTRSTMNELLLERKSFEKELFPDDKVLNIADDLLTEISESSNPPTASSFDETKWELQDFSQESLADLTSKQQTLEERNRHLIERLRQLQLTQLSSFTKDEIGWFVTHVQNDKVAEPPVGCTECRQKQLQVSGQTVFLPCEKHAQGNCRTTKPTPHTSVLQRILQRGDGKEVFRKIDGIQRRLGSNVEHIQTSMDSEATDSSSDESDEEAEFKVAPNEGPSRGYHRLPLNRRAIWKWAVHRAGVARRWTWLQAQVSDLEYRIRQHSDIYKQIKAAKGTVTLGTHPTSEEILRLQSLSRSGKRHSPNASKIARLEKTKTVSPVPLSSVLSNVDHQSARLHQSLSNCLSPPPHTDGDKSSPLQLNGCVYGRSSGNTATVMFTHNHRSSGHVLGFSDSVALSPEEQYCARTRPVRFYRKRRLVRPRDLYHYNPKAKRLSSVRCGCCPPSMCVMCGGRFNNLKPLNPDAMPTQAKVAHLDSGYHPVLSFPYDIPLPVHFESLLSKGENERRVKTSKKRVKPVAAQLKGKKRNIKRLHKLRHKGKFAMLSRSLDGHIYDKKEKCIQLKNDRKIKDEDLRFFSRSKSDSCSLPSTPKSEATTTSEEELRICRTDIKKKRTQAYIERKSRERSISLPNIGVRPQSAASTPPDSKPSTPTAQLGCSLPSSTLQSMNKKKAVAGGDAYDIDNIVIPYSMLASTRVEKLHYKEIDTPGWRMVINGVMTDLSHHPEEPINLPQPEDVVEEDESTADGDYTIRHLQYEITEKKKFLAILANQGNAASGAGRRSRRTRNNSSNSTPDPLSPNGSISEHSLHSNFDSPMSPSPLATPNHTATPNAAPPPPPSTTPAAADSSIPRQLRSTSSDKRRISFGSDSQSSFDEGVSDPVHGWSRRAFPLTDEEVSEISISTQQEPHKPLFNYRTQPPSISLGVPPFESEDDSSGSDKEVDDPNDPEWTVVAKRKQPKAESPTDDDPLVLHLAVKKEGVSSPS</sequence>